<evidence type="ECO:0008006" key="4">
    <source>
        <dbReference type="Google" id="ProtNLM"/>
    </source>
</evidence>
<proteinExistence type="predicted"/>
<dbReference type="SUPFAM" id="SSF63829">
    <property type="entry name" value="Calcium-dependent phosphotriesterase"/>
    <property type="match status" value="1"/>
</dbReference>
<keyword evidence="1" id="KW-0472">Membrane</keyword>
<evidence type="ECO:0000256" key="1">
    <source>
        <dbReference type="SAM" id="Phobius"/>
    </source>
</evidence>
<reference evidence="2" key="1">
    <citation type="journal article" date="2020" name="Stud. Mycol.">
        <title>101 Dothideomycetes genomes: a test case for predicting lifestyles and emergence of pathogens.</title>
        <authorList>
            <person name="Haridas S."/>
            <person name="Albert R."/>
            <person name="Binder M."/>
            <person name="Bloem J."/>
            <person name="Labutti K."/>
            <person name="Salamov A."/>
            <person name="Andreopoulos B."/>
            <person name="Baker S."/>
            <person name="Barry K."/>
            <person name="Bills G."/>
            <person name="Bluhm B."/>
            <person name="Cannon C."/>
            <person name="Castanera R."/>
            <person name="Culley D."/>
            <person name="Daum C."/>
            <person name="Ezra D."/>
            <person name="Gonzalez J."/>
            <person name="Henrissat B."/>
            <person name="Kuo A."/>
            <person name="Liang C."/>
            <person name="Lipzen A."/>
            <person name="Lutzoni F."/>
            <person name="Magnuson J."/>
            <person name="Mondo S."/>
            <person name="Nolan M."/>
            <person name="Ohm R."/>
            <person name="Pangilinan J."/>
            <person name="Park H.-J."/>
            <person name="Ramirez L."/>
            <person name="Alfaro M."/>
            <person name="Sun H."/>
            <person name="Tritt A."/>
            <person name="Yoshinaga Y."/>
            <person name="Zwiers L.-H."/>
            <person name="Turgeon B."/>
            <person name="Goodwin S."/>
            <person name="Spatafora J."/>
            <person name="Crous P."/>
            <person name="Grigoriev I."/>
        </authorList>
    </citation>
    <scope>NUCLEOTIDE SEQUENCE</scope>
    <source>
        <strain evidence="2">SCOH1-5</strain>
    </source>
</reference>
<dbReference type="Proteomes" id="UP000799539">
    <property type="component" value="Unassembled WGS sequence"/>
</dbReference>
<gene>
    <name evidence="2" type="ORF">CERZMDRAFT_36374</name>
</gene>
<dbReference type="PANTHER" id="PTHR11799">
    <property type="entry name" value="PARAOXONASE"/>
    <property type="match status" value="1"/>
</dbReference>
<dbReference type="EMBL" id="ML992667">
    <property type="protein sequence ID" value="KAF2214817.1"/>
    <property type="molecule type" value="Genomic_DNA"/>
</dbReference>
<protein>
    <recommendedName>
        <fullName evidence="4">SMP-30/Gluconolactonase/LRE-like region domain-containing protein</fullName>
    </recommendedName>
</protein>
<dbReference type="Gene3D" id="2.120.10.30">
    <property type="entry name" value="TolB, C-terminal domain"/>
    <property type="match status" value="1"/>
</dbReference>
<keyword evidence="3" id="KW-1185">Reference proteome</keyword>
<keyword evidence="1" id="KW-1133">Transmembrane helix</keyword>
<dbReference type="OrthoDB" id="5307922at2759"/>
<dbReference type="InterPro" id="IPR051288">
    <property type="entry name" value="Serum_paraoxonase/arylesterase"/>
</dbReference>
<feature type="transmembrane region" description="Helical" evidence="1">
    <location>
        <begin position="7"/>
        <end position="31"/>
    </location>
</feature>
<dbReference type="PANTHER" id="PTHR11799:SF20">
    <property type="entry name" value="SMP-30_GLUCONOLACTONASE_LRE-LIKE REGION DOMAIN-CONTAINING PROTEIN"/>
    <property type="match status" value="1"/>
</dbReference>
<dbReference type="AlphaFoldDB" id="A0A6A6FN16"/>
<evidence type="ECO:0000313" key="3">
    <source>
        <dbReference type="Proteomes" id="UP000799539"/>
    </source>
</evidence>
<sequence>MSQISKYGPIVALIGALAYQFFFKDVIWVLVGVGREIQPLSDFPGYQCRRIHDPRLQACEDMWLSEETRQLFLACSDSLSRKEWMPNIGRFNASGRALNDAIIAMNIDKPDGESFQYRVLDTPGFAGVNGDGRLHLVGFTGREKGDSIEILLVNAQPAVDATTKQLQNVPDMTIEAFETDNKDASTSLKHIHTYRHPAITTPNNIAFSQHSSGFFFTNDHGDAVAGIRHSLAPHTGNGNIAYCALSTDSSSTDTSCQIVSSGRLHFPNGLITSKTSPQTLFVPSAWTEGGIHVFKANASNFLEKDTFIPIAYPLDNLSQDKNGDIWAAGLPKALETLDAFEDPLNQVASTTVFKIWKEEGNDAAVNGGYQTLKALEDRDKEILPGATTVIHDVTTERLFLSGVTSPFITVCDKVV</sequence>
<name>A0A6A6FN16_9PEZI</name>
<dbReference type="InterPro" id="IPR011042">
    <property type="entry name" value="6-blade_b-propeller_TolB-like"/>
</dbReference>
<organism evidence="2 3">
    <name type="scientific">Cercospora zeae-maydis SCOH1-5</name>
    <dbReference type="NCBI Taxonomy" id="717836"/>
    <lineage>
        <taxon>Eukaryota</taxon>
        <taxon>Fungi</taxon>
        <taxon>Dikarya</taxon>
        <taxon>Ascomycota</taxon>
        <taxon>Pezizomycotina</taxon>
        <taxon>Dothideomycetes</taxon>
        <taxon>Dothideomycetidae</taxon>
        <taxon>Mycosphaerellales</taxon>
        <taxon>Mycosphaerellaceae</taxon>
        <taxon>Cercospora</taxon>
    </lineage>
</organism>
<keyword evidence="1" id="KW-0812">Transmembrane</keyword>
<evidence type="ECO:0000313" key="2">
    <source>
        <dbReference type="EMBL" id="KAF2214817.1"/>
    </source>
</evidence>
<accession>A0A6A6FN16</accession>